<dbReference type="Proteomes" id="UP000002315">
    <property type="component" value="Chromosome"/>
</dbReference>
<name>E3GYV3_METFV</name>
<reference evidence="3 4" key="1">
    <citation type="journal article" date="2010" name="Stand. Genomic Sci.">
        <title>Complete genome sequence of Methanothermus fervidus type strain (V24S).</title>
        <authorList>
            <person name="Anderson I."/>
            <person name="Djao O.D."/>
            <person name="Misra M."/>
            <person name="Chertkov O."/>
            <person name="Nolan M."/>
            <person name="Lucas S."/>
            <person name="Lapidus A."/>
            <person name="Del Rio T.G."/>
            <person name="Tice H."/>
            <person name="Cheng J.F."/>
            <person name="Tapia R."/>
            <person name="Han C."/>
            <person name="Goodwin L."/>
            <person name="Pitluck S."/>
            <person name="Liolios K."/>
            <person name="Ivanova N."/>
            <person name="Mavromatis K."/>
            <person name="Mikhailova N."/>
            <person name="Pati A."/>
            <person name="Brambilla E."/>
            <person name="Chen A."/>
            <person name="Palaniappan K."/>
            <person name="Land M."/>
            <person name="Hauser L."/>
            <person name="Chang Y.J."/>
            <person name="Jeffries C.D."/>
            <person name="Sikorski J."/>
            <person name="Spring S."/>
            <person name="Rohde M."/>
            <person name="Eichinger K."/>
            <person name="Huber H."/>
            <person name="Wirth R."/>
            <person name="Goker M."/>
            <person name="Detter J.C."/>
            <person name="Woyke T."/>
            <person name="Bristow J."/>
            <person name="Eisen J.A."/>
            <person name="Markowitz V."/>
            <person name="Hugenholtz P."/>
            <person name="Klenk H.P."/>
            <person name="Kyrpides N.C."/>
        </authorList>
    </citation>
    <scope>NUCLEOTIDE SEQUENCE [LARGE SCALE GENOMIC DNA]</scope>
    <source>
        <strain evidence="4">ATCC 43054 / DSM 2088 / JCM 10308 / V24 S</strain>
    </source>
</reference>
<dbReference type="HAMAP" id="MF_00763">
    <property type="entry name" value="UPF0305"/>
    <property type="match status" value="1"/>
</dbReference>
<dbReference type="KEGG" id="mfv:Mfer_0686"/>
<evidence type="ECO:0000313" key="3">
    <source>
        <dbReference type="EMBL" id="ADP77485.1"/>
    </source>
</evidence>
<feature type="coiled-coil region" evidence="2">
    <location>
        <begin position="65"/>
        <end position="101"/>
    </location>
</feature>
<dbReference type="HOGENOM" id="CLU_089549_1_0_2"/>
<gene>
    <name evidence="3" type="ordered locus">Mfer_0686</name>
</gene>
<proteinExistence type="inferred from homology"/>
<evidence type="ECO:0000256" key="1">
    <source>
        <dbReference type="HAMAP-Rule" id="MF_00763"/>
    </source>
</evidence>
<dbReference type="AlphaFoldDB" id="E3GYV3"/>
<evidence type="ECO:0000313" key="4">
    <source>
        <dbReference type="Proteomes" id="UP000002315"/>
    </source>
</evidence>
<organism evidence="3 4">
    <name type="scientific">Methanothermus fervidus (strain ATCC 43054 / DSM 2088 / JCM 10308 / V24 S)</name>
    <dbReference type="NCBI Taxonomy" id="523846"/>
    <lineage>
        <taxon>Archaea</taxon>
        <taxon>Methanobacteriati</taxon>
        <taxon>Methanobacteriota</taxon>
        <taxon>Methanomada group</taxon>
        <taxon>Methanobacteria</taxon>
        <taxon>Methanobacteriales</taxon>
        <taxon>Methanothermaceae</taxon>
        <taxon>Methanothermus</taxon>
    </lineage>
</organism>
<sequence length="173" mass="20485">MLNINFSEKISKRKLLHILKKASRKVSVNDLMNASVFLNEEIKYMHKQEKKEYIRRFMHAFFMRLNELKNDKKRYEGSVDIKKLKELVDFMENKIKNSKSEKERSFYKIAAIVSIYATFVKEVPIHPLSTKFPGNLKIRYRKGKYLCPVKDKQKESPEALCKFCVAVQDESVL</sequence>
<keyword evidence="4" id="KW-1185">Reference proteome</keyword>
<comment type="similarity">
    <text evidence="1">Belongs to the UPF0305 family.</text>
</comment>
<dbReference type="InterPro" id="IPR019215">
    <property type="entry name" value="DUF2115"/>
</dbReference>
<keyword evidence="2" id="KW-0175">Coiled coil</keyword>
<evidence type="ECO:0000256" key="2">
    <source>
        <dbReference type="SAM" id="Coils"/>
    </source>
</evidence>
<accession>E3GYV3</accession>
<dbReference type="OrthoDB" id="81482at2157"/>
<dbReference type="STRING" id="523846.Mfer_0686"/>
<dbReference type="EMBL" id="CP002278">
    <property type="protein sequence ID" value="ADP77485.1"/>
    <property type="molecule type" value="Genomic_DNA"/>
</dbReference>
<dbReference type="Pfam" id="PF09888">
    <property type="entry name" value="DUF2115"/>
    <property type="match status" value="1"/>
</dbReference>
<protein>
    <recommendedName>
        <fullName evidence="1">UPF0305 protein Mfer_0686</fullName>
    </recommendedName>
</protein>